<name>A0A7W7FYG7_9PSEU</name>
<evidence type="ECO:0000256" key="3">
    <source>
        <dbReference type="ARBA" id="ARBA00020586"/>
    </source>
</evidence>
<evidence type="ECO:0000313" key="7">
    <source>
        <dbReference type="Proteomes" id="UP000533598"/>
    </source>
</evidence>
<accession>A0A7W7FYG7</accession>
<dbReference type="InterPro" id="IPR019432">
    <property type="entry name" value="Acyltransferase_MbtK/IucB-like"/>
</dbReference>
<sequence length="215" mass="23454">MDDTRTHCPREIHTGLSERVLAAGPPPLPALTAPWSMTPALPQGEDLDLVHGWMNLPHVAGFWDQAWPRERWAATLRTQLAGTYCRPFIVRLNDRPIGYVELYRAARDVVAAHYPALPHDLGLHGAIGDPEVAGQGLAYKFWLELIPAVFAAEPACRRVVTDPAADHRVARRLDAAVAVVTGGGLLGEVELPHKRAALYAYPRTPADLPALTPGH</sequence>
<keyword evidence="6" id="KW-0808">Transferase</keyword>
<evidence type="ECO:0000256" key="1">
    <source>
        <dbReference type="ARBA" id="ARBA00003818"/>
    </source>
</evidence>
<dbReference type="GO" id="GO:0019290">
    <property type="term" value="P:siderophore biosynthetic process"/>
    <property type="evidence" value="ECO:0007669"/>
    <property type="project" value="InterPro"/>
</dbReference>
<organism evidence="6 7">
    <name type="scientific">Crossiella cryophila</name>
    <dbReference type="NCBI Taxonomy" id="43355"/>
    <lineage>
        <taxon>Bacteria</taxon>
        <taxon>Bacillati</taxon>
        <taxon>Actinomycetota</taxon>
        <taxon>Actinomycetes</taxon>
        <taxon>Pseudonocardiales</taxon>
        <taxon>Pseudonocardiaceae</taxon>
        <taxon>Crossiella</taxon>
    </lineage>
</organism>
<dbReference type="AlphaFoldDB" id="A0A7W7FYG7"/>
<dbReference type="Proteomes" id="UP000533598">
    <property type="component" value="Unassembled WGS sequence"/>
</dbReference>
<evidence type="ECO:0000259" key="5">
    <source>
        <dbReference type="SMART" id="SM01006"/>
    </source>
</evidence>
<evidence type="ECO:0000256" key="2">
    <source>
        <dbReference type="ARBA" id="ARBA00005102"/>
    </source>
</evidence>
<dbReference type="EMBL" id="JACHMH010000001">
    <property type="protein sequence ID" value="MBB4680034.1"/>
    <property type="molecule type" value="Genomic_DNA"/>
</dbReference>
<reference evidence="6 7" key="1">
    <citation type="submission" date="2020-08" db="EMBL/GenBank/DDBJ databases">
        <title>Sequencing the genomes of 1000 actinobacteria strains.</title>
        <authorList>
            <person name="Klenk H.-P."/>
        </authorList>
    </citation>
    <scope>NUCLEOTIDE SEQUENCE [LARGE SCALE GENOMIC DNA]</scope>
    <source>
        <strain evidence="6 7">DSM 44230</strain>
    </source>
</reference>
<dbReference type="GO" id="GO:0016410">
    <property type="term" value="F:N-acyltransferase activity"/>
    <property type="evidence" value="ECO:0007669"/>
    <property type="project" value="TreeGrafter"/>
</dbReference>
<gene>
    <name evidence="6" type="ORF">HNR67_006152</name>
</gene>
<dbReference type="Gene3D" id="3.40.630.30">
    <property type="match status" value="1"/>
</dbReference>
<dbReference type="PANTHER" id="PTHR31438">
    <property type="entry name" value="LYSINE N-ACYLTRANSFERASE C17G9.06C-RELATED"/>
    <property type="match status" value="1"/>
</dbReference>
<dbReference type="UniPathway" id="UPA00011"/>
<keyword evidence="7" id="KW-1185">Reference proteome</keyword>
<protein>
    <recommendedName>
        <fullName evidence="3">Lysine N-acyltransferase MbtK</fullName>
    </recommendedName>
    <alternativeName>
        <fullName evidence="4">Mycobactin synthase protein K</fullName>
    </alternativeName>
</protein>
<dbReference type="Pfam" id="PF13523">
    <property type="entry name" value="Acetyltransf_8"/>
    <property type="match status" value="1"/>
</dbReference>
<comment type="pathway">
    <text evidence="2">Siderophore biosynthesis; mycobactin biosynthesis.</text>
</comment>
<feature type="domain" description="Acyltransferase MbtK/IucB-like conserved" evidence="5">
    <location>
        <begin position="37"/>
        <end position="86"/>
    </location>
</feature>
<evidence type="ECO:0000313" key="6">
    <source>
        <dbReference type="EMBL" id="MBB4680034.1"/>
    </source>
</evidence>
<evidence type="ECO:0000256" key="4">
    <source>
        <dbReference type="ARBA" id="ARBA00031122"/>
    </source>
</evidence>
<dbReference type="PANTHER" id="PTHR31438:SF1">
    <property type="entry name" value="LYSINE N-ACYLTRANSFERASE C17G9.06C-RELATED"/>
    <property type="match status" value="1"/>
</dbReference>
<dbReference type="SMART" id="SM01006">
    <property type="entry name" value="AlcB"/>
    <property type="match status" value="1"/>
</dbReference>
<comment type="caution">
    <text evidence="6">The sequence shown here is derived from an EMBL/GenBank/DDBJ whole genome shotgun (WGS) entry which is preliminary data.</text>
</comment>
<comment type="function">
    <text evidence="1">Acyltransferase required for the direct transfer of medium- to long-chain fatty acyl moieties from a carrier protein (MbtL) on to the epsilon-amino group of lysine residue in the mycobactin core.</text>
</comment>
<dbReference type="InterPro" id="IPR016181">
    <property type="entry name" value="Acyl_CoA_acyltransferase"/>
</dbReference>
<proteinExistence type="predicted"/>
<dbReference type="SUPFAM" id="SSF55729">
    <property type="entry name" value="Acyl-CoA N-acyltransferases (Nat)"/>
    <property type="match status" value="1"/>
</dbReference>